<dbReference type="OrthoDB" id="10056300at2759"/>
<evidence type="ECO:0000313" key="2">
    <source>
        <dbReference type="Proteomes" id="UP000272942"/>
    </source>
</evidence>
<gene>
    <name evidence="1" type="ORF">ECPE_LOCUS14705</name>
</gene>
<organism evidence="3">
    <name type="scientific">Echinostoma caproni</name>
    <dbReference type="NCBI Taxonomy" id="27848"/>
    <lineage>
        <taxon>Eukaryota</taxon>
        <taxon>Metazoa</taxon>
        <taxon>Spiralia</taxon>
        <taxon>Lophotrochozoa</taxon>
        <taxon>Platyhelminthes</taxon>
        <taxon>Trematoda</taxon>
        <taxon>Digenea</taxon>
        <taxon>Plagiorchiida</taxon>
        <taxon>Echinostomata</taxon>
        <taxon>Echinostomatoidea</taxon>
        <taxon>Echinostomatidae</taxon>
        <taxon>Echinostoma</taxon>
    </lineage>
</organism>
<name>A0A183B670_9TREM</name>
<keyword evidence="2" id="KW-1185">Reference proteome</keyword>
<dbReference type="AlphaFoldDB" id="A0A183B670"/>
<protein>
    <submittedName>
        <fullName evidence="3">NTP_transf_2 domain-containing protein</fullName>
    </submittedName>
</protein>
<dbReference type="Proteomes" id="UP000272942">
    <property type="component" value="Unassembled WGS sequence"/>
</dbReference>
<evidence type="ECO:0000313" key="3">
    <source>
        <dbReference type="WBParaSite" id="ECPE_0001474501-mRNA-1"/>
    </source>
</evidence>
<accession>A0A183B670</accession>
<reference evidence="1 2" key="2">
    <citation type="submission" date="2018-11" db="EMBL/GenBank/DDBJ databases">
        <authorList>
            <consortium name="Pathogen Informatics"/>
        </authorList>
    </citation>
    <scope>NUCLEOTIDE SEQUENCE [LARGE SCALE GENOMIC DNA]</scope>
    <source>
        <strain evidence="1 2">Egypt</strain>
    </source>
</reference>
<proteinExistence type="predicted"/>
<dbReference type="EMBL" id="UZAN01058314">
    <property type="protein sequence ID" value="VDP91977.1"/>
    <property type="molecule type" value="Genomic_DNA"/>
</dbReference>
<reference evidence="3" key="1">
    <citation type="submission" date="2016-06" db="UniProtKB">
        <authorList>
            <consortium name="WormBaseParasite"/>
        </authorList>
    </citation>
    <scope>IDENTIFICATION</scope>
</reference>
<dbReference type="WBParaSite" id="ECPE_0001474501-mRNA-1">
    <property type="protein sequence ID" value="ECPE_0001474501-mRNA-1"/>
    <property type="gene ID" value="ECPE_0001474501"/>
</dbReference>
<sequence>MVLFHLHDIIIYRICTMAEERPPVCDTDLDLLAISFKPVAFVKIQTSVTAIHAQLGTVSCHPITVHEARPMVHRANMTSELAHMIRRSGWSQFSSERYSSDSRIPKFNTIPITTIWRHAMYIPVIEPLNLPGSPCPACSGNVGGMKLPSVELEVDGEPMFLKRRVLPYGQREDVLKALQKIEQEGVMSKVESSA</sequence>
<evidence type="ECO:0000313" key="1">
    <source>
        <dbReference type="EMBL" id="VDP91977.1"/>
    </source>
</evidence>